<feature type="non-terminal residue" evidence="6">
    <location>
        <position position="1"/>
    </location>
</feature>
<keyword evidence="2" id="KW-0449">Lipoprotein</keyword>
<gene>
    <name evidence="6" type="ORF">TMI583_LOCUS49517</name>
</gene>
<evidence type="ECO:0000256" key="2">
    <source>
        <dbReference type="ARBA" id="ARBA00022707"/>
    </source>
</evidence>
<dbReference type="InterPro" id="IPR027417">
    <property type="entry name" value="P-loop_NTPase"/>
</dbReference>
<keyword evidence="4 5" id="KW-0342">GTP-binding</keyword>
<proteinExistence type="inferred from homology"/>
<dbReference type="AlphaFoldDB" id="A0A8S2YAS3"/>
<evidence type="ECO:0000313" key="6">
    <source>
        <dbReference type="EMBL" id="CAF4546158.1"/>
    </source>
</evidence>
<sequence>IYVIDSADKKRFPETSEQLLELLADEKLTNVPLLIFANKQDLLNAATSSEITDGLALYTIRDRAWQIQGCSAYTQEGVK</sequence>
<dbReference type="InterPro" id="IPR044612">
    <property type="entry name" value="ARL2/3"/>
</dbReference>
<evidence type="ECO:0000256" key="5">
    <source>
        <dbReference type="PIRSR" id="PIRSR606689-1"/>
    </source>
</evidence>
<keyword evidence="3 5" id="KW-0547">Nucleotide-binding</keyword>
<dbReference type="Proteomes" id="UP000682733">
    <property type="component" value="Unassembled WGS sequence"/>
</dbReference>
<feature type="binding site" evidence="5">
    <location>
        <begin position="38"/>
        <end position="41"/>
    </location>
    <ligand>
        <name>GTP</name>
        <dbReference type="ChEBI" id="CHEBI:37565"/>
    </ligand>
</feature>
<dbReference type="EMBL" id="CAJOBA010108542">
    <property type="protein sequence ID" value="CAF4546158.1"/>
    <property type="molecule type" value="Genomic_DNA"/>
</dbReference>
<dbReference type="SUPFAM" id="SSF52540">
    <property type="entry name" value="P-loop containing nucleoside triphosphate hydrolases"/>
    <property type="match status" value="1"/>
</dbReference>
<comment type="similarity">
    <text evidence="1">Belongs to the small GTPase superfamily. Arf family.</text>
</comment>
<reference evidence="6" key="1">
    <citation type="submission" date="2021-02" db="EMBL/GenBank/DDBJ databases">
        <authorList>
            <person name="Nowell W R."/>
        </authorList>
    </citation>
    <scope>NUCLEOTIDE SEQUENCE</scope>
</reference>
<comment type="caution">
    <text evidence="6">The sequence shown here is derived from an EMBL/GenBank/DDBJ whole genome shotgun (WGS) entry which is preliminary data.</text>
</comment>
<accession>A0A8S2YAS3</accession>
<name>A0A8S2YAS3_9BILA</name>
<protein>
    <recommendedName>
        <fullName evidence="8">ADP-ribosylation factor-like protein 3</fullName>
    </recommendedName>
</protein>
<evidence type="ECO:0000256" key="3">
    <source>
        <dbReference type="ARBA" id="ARBA00022741"/>
    </source>
</evidence>
<evidence type="ECO:0000256" key="4">
    <source>
        <dbReference type="ARBA" id="ARBA00023134"/>
    </source>
</evidence>
<dbReference type="PANTHER" id="PTHR45697">
    <property type="entry name" value="ADP-RIBOSYLATION FACTOR-LIKE PROTEIN 2-RELATED"/>
    <property type="match status" value="1"/>
</dbReference>
<dbReference type="GO" id="GO:0005525">
    <property type="term" value="F:GTP binding"/>
    <property type="evidence" value="ECO:0007669"/>
    <property type="project" value="UniProtKB-KW"/>
</dbReference>
<evidence type="ECO:0000256" key="1">
    <source>
        <dbReference type="ARBA" id="ARBA00010290"/>
    </source>
</evidence>
<dbReference type="GO" id="GO:0003924">
    <property type="term" value="F:GTPase activity"/>
    <property type="evidence" value="ECO:0007669"/>
    <property type="project" value="InterPro"/>
</dbReference>
<organism evidence="6 7">
    <name type="scientific">Didymodactylos carnosus</name>
    <dbReference type="NCBI Taxonomy" id="1234261"/>
    <lineage>
        <taxon>Eukaryota</taxon>
        <taxon>Metazoa</taxon>
        <taxon>Spiralia</taxon>
        <taxon>Gnathifera</taxon>
        <taxon>Rotifera</taxon>
        <taxon>Eurotatoria</taxon>
        <taxon>Bdelloidea</taxon>
        <taxon>Philodinida</taxon>
        <taxon>Philodinidae</taxon>
        <taxon>Didymodactylos</taxon>
    </lineage>
</organism>
<evidence type="ECO:0000313" key="7">
    <source>
        <dbReference type="Proteomes" id="UP000682733"/>
    </source>
</evidence>
<dbReference type="Pfam" id="PF00025">
    <property type="entry name" value="Arf"/>
    <property type="match status" value="1"/>
</dbReference>
<feature type="non-terminal residue" evidence="6">
    <location>
        <position position="79"/>
    </location>
</feature>
<keyword evidence="2" id="KW-0519">Myristate</keyword>
<dbReference type="InterPro" id="IPR006689">
    <property type="entry name" value="Small_GTPase_ARF/SAR"/>
</dbReference>
<evidence type="ECO:0008006" key="8">
    <source>
        <dbReference type="Google" id="ProtNLM"/>
    </source>
</evidence>
<dbReference type="Gene3D" id="3.40.50.300">
    <property type="entry name" value="P-loop containing nucleotide triphosphate hydrolases"/>
    <property type="match status" value="1"/>
</dbReference>